<proteinExistence type="predicted"/>
<gene>
    <name evidence="1" type="ORF">QVD17_38305</name>
</gene>
<keyword evidence="2" id="KW-1185">Reference proteome</keyword>
<dbReference type="AlphaFoldDB" id="A0AAD8NFA5"/>
<name>A0AAD8NFA5_TARER</name>
<dbReference type="Proteomes" id="UP001229421">
    <property type="component" value="Unassembled WGS sequence"/>
</dbReference>
<sequence length="114" mass="13082">MSIWYRNTEPSDEDLYSFAFHLRDLILTSHYVNRKPSETQVSPQLIGWLMILAHAMQAVEVAEEIHSTFHVSHLRKCLADAGGVPLPDVMWELKDKMMEVEMVVSVKMHETCGP</sequence>
<organism evidence="1 2">
    <name type="scientific">Tagetes erecta</name>
    <name type="common">African marigold</name>
    <dbReference type="NCBI Taxonomy" id="13708"/>
    <lineage>
        <taxon>Eukaryota</taxon>
        <taxon>Viridiplantae</taxon>
        <taxon>Streptophyta</taxon>
        <taxon>Embryophyta</taxon>
        <taxon>Tracheophyta</taxon>
        <taxon>Spermatophyta</taxon>
        <taxon>Magnoliopsida</taxon>
        <taxon>eudicotyledons</taxon>
        <taxon>Gunneridae</taxon>
        <taxon>Pentapetalae</taxon>
        <taxon>asterids</taxon>
        <taxon>campanulids</taxon>
        <taxon>Asterales</taxon>
        <taxon>Asteraceae</taxon>
        <taxon>Asteroideae</taxon>
        <taxon>Heliantheae alliance</taxon>
        <taxon>Tageteae</taxon>
        <taxon>Tagetes</taxon>
    </lineage>
</organism>
<accession>A0AAD8NFA5</accession>
<comment type="caution">
    <text evidence="1">The sequence shown here is derived from an EMBL/GenBank/DDBJ whole genome shotgun (WGS) entry which is preliminary data.</text>
</comment>
<reference evidence="1" key="1">
    <citation type="journal article" date="2023" name="bioRxiv">
        <title>Improved chromosome-level genome assembly for marigold (Tagetes erecta).</title>
        <authorList>
            <person name="Jiang F."/>
            <person name="Yuan L."/>
            <person name="Wang S."/>
            <person name="Wang H."/>
            <person name="Xu D."/>
            <person name="Wang A."/>
            <person name="Fan W."/>
        </authorList>
    </citation>
    <scope>NUCLEOTIDE SEQUENCE</scope>
    <source>
        <strain evidence="1">WSJ</strain>
        <tissue evidence="1">Leaf</tissue>
    </source>
</reference>
<evidence type="ECO:0000313" key="2">
    <source>
        <dbReference type="Proteomes" id="UP001229421"/>
    </source>
</evidence>
<dbReference type="EMBL" id="JAUHHV010000011">
    <property type="protein sequence ID" value="KAK1406697.1"/>
    <property type="molecule type" value="Genomic_DNA"/>
</dbReference>
<evidence type="ECO:0000313" key="1">
    <source>
        <dbReference type="EMBL" id="KAK1406697.1"/>
    </source>
</evidence>
<protein>
    <submittedName>
        <fullName evidence="1">Uncharacterized protein</fullName>
    </submittedName>
</protein>